<accession>A0ABX0QHQ9</accession>
<feature type="chain" id="PRO_5047504647" description="Outer membrane protein beta-barrel domain-containing protein" evidence="1">
    <location>
        <begin position="20"/>
        <end position="336"/>
    </location>
</feature>
<feature type="signal peptide" evidence="1">
    <location>
        <begin position="1"/>
        <end position="19"/>
    </location>
</feature>
<proteinExistence type="predicted"/>
<evidence type="ECO:0000256" key="1">
    <source>
        <dbReference type="SAM" id="SignalP"/>
    </source>
</evidence>
<name>A0ABX0QHQ9_9BACT</name>
<keyword evidence="1" id="KW-0732">Signal</keyword>
<evidence type="ECO:0000313" key="2">
    <source>
        <dbReference type="EMBL" id="NID10393.1"/>
    </source>
</evidence>
<dbReference type="EMBL" id="WAEL01000003">
    <property type="protein sequence ID" value="NID10393.1"/>
    <property type="molecule type" value="Genomic_DNA"/>
</dbReference>
<protein>
    <recommendedName>
        <fullName evidence="4">Outer membrane protein beta-barrel domain-containing protein</fullName>
    </recommendedName>
</protein>
<dbReference type="Proteomes" id="UP000606008">
    <property type="component" value="Unassembled WGS sequence"/>
</dbReference>
<keyword evidence="3" id="KW-1185">Reference proteome</keyword>
<reference evidence="2" key="1">
    <citation type="submission" date="2024-05" db="EMBL/GenBank/DDBJ databases">
        <authorList>
            <person name="Jung D.-H."/>
        </authorList>
    </citation>
    <scope>NUCLEOTIDE SEQUENCE</scope>
    <source>
        <strain evidence="2">JA-25</strain>
    </source>
</reference>
<comment type="caution">
    <text evidence="2">The sequence shown here is derived from an EMBL/GenBank/DDBJ whole genome shotgun (WGS) entry which is preliminary data.</text>
</comment>
<sequence length="336" mass="37336">MKTLLLSAFLLLSSLCAICAPADSLIIRFGTKGRIAVYAPTKDQLKGITRYDLNRIVRDMVTKLDSVPEGQVYAIDATSGQGYLVTNDTLVVVQKSKGKVTVTVKSDGSDTTDIYKKDGTRVYKVRRETNSSRNNWKVNTDFHLGLNTWAGGPGVQTFGGNSYELDPLGSRYFAISATQNPAIVRTSRFKLGIRYGLQVAWNNFMFQEGVVVRRGPDAVLFDPYPTPLTKSKLTVCNLEIPVMPQFSFYNSSKKRAFNIGFGGFVGYRIDSYTKIKQENGDKFHDHAGFYLNNLQYGVQGTIGLANFNFFVKYNLNTSFQDGRGPTVHPLSFGITI</sequence>
<organism evidence="2 3">
    <name type="scientific">Fibrivirga algicola</name>
    <dbReference type="NCBI Taxonomy" id="2950420"/>
    <lineage>
        <taxon>Bacteria</taxon>
        <taxon>Pseudomonadati</taxon>
        <taxon>Bacteroidota</taxon>
        <taxon>Cytophagia</taxon>
        <taxon>Cytophagales</taxon>
        <taxon>Spirosomataceae</taxon>
        <taxon>Fibrivirga</taxon>
    </lineage>
</organism>
<dbReference type="RefSeq" id="WP_166691726.1">
    <property type="nucleotide sequence ID" value="NZ_WAEL01000003.1"/>
</dbReference>
<evidence type="ECO:0008006" key="4">
    <source>
        <dbReference type="Google" id="ProtNLM"/>
    </source>
</evidence>
<gene>
    <name evidence="2" type="ORF">F7231_09430</name>
</gene>
<evidence type="ECO:0000313" key="3">
    <source>
        <dbReference type="Proteomes" id="UP000606008"/>
    </source>
</evidence>